<dbReference type="Gene3D" id="2.60.120.200">
    <property type="match status" value="1"/>
</dbReference>
<proteinExistence type="predicted"/>
<organism evidence="2 3">
    <name type="scientific">Streptomyces phaeolivaceus</name>
    <dbReference type="NCBI Taxonomy" id="2653200"/>
    <lineage>
        <taxon>Bacteria</taxon>
        <taxon>Bacillati</taxon>
        <taxon>Actinomycetota</taxon>
        <taxon>Actinomycetes</taxon>
        <taxon>Kitasatosporales</taxon>
        <taxon>Streptomycetaceae</taxon>
        <taxon>Streptomyces</taxon>
    </lineage>
</organism>
<keyword evidence="3" id="KW-1185">Reference proteome</keyword>
<dbReference type="Proteomes" id="UP000327294">
    <property type="component" value="Chromosome"/>
</dbReference>
<evidence type="ECO:0000313" key="3">
    <source>
        <dbReference type="Proteomes" id="UP000327294"/>
    </source>
</evidence>
<name>A0A5P8KDZ4_9ACTN</name>
<dbReference type="Pfam" id="PF13385">
    <property type="entry name" value="Laminin_G_3"/>
    <property type="match status" value="1"/>
</dbReference>
<dbReference type="EMBL" id="CP045096">
    <property type="protein sequence ID" value="QFR01217.1"/>
    <property type="molecule type" value="Genomic_DNA"/>
</dbReference>
<protein>
    <submittedName>
        <fullName evidence="2">LamG domain-containing protein</fullName>
    </submittedName>
</protein>
<dbReference type="AlphaFoldDB" id="A0A5P8KDZ4"/>
<sequence>MRHLLRHDDSGLRVATGAPLRRRLRAGLFASLSLALVAGAGALTTATQAQAEDTDGLVLRYKLDEWSGTVAQDSSGHNHDGQVNGTVDWDGAGLSFNGSNTYVKVPNNIMAGLNSITVSFEVLIDQDMGTPYMFYGLGNTSGSNGNGYLFTTGNGLRTSLSLTDYTAKQDIKPADSSYQLARGTWKQVTYTQTGQTGILYEDGVEKARKTNVTITPGAIGGGTTTANYIGRSLYANDKYFKGRMRDFRIYDRALSASQVAERSTQRARDWEQTQALASHNGGISAFEDPDIGPVIIFPKDHTGDIDNLEHPPGWTDSNGQTPTSWVTPTTAKSLRFTYDDVIDAEQEVYKAIQPEGDPTYAVNVHFDGMTDRMLVETQAPASVTDPLAATYGERMLITRITDMATPAPACTVPEGPLTSGLLSDSLTQVQVLAAQNCALAYFEDPEVGAVIIFPKDYTGDIDDLQRPTDWKDQAGEAPSSWPTPLTAKSPTFTAEDVREITTAAYQRIAPDGSTTYKVSAVYDGMTDRIVVNTDAPASVTDPLLSEYPDRITVAAPLP</sequence>
<gene>
    <name evidence="2" type="ORF">F9278_39215</name>
</gene>
<feature type="compositionally biased region" description="Basic and acidic residues" evidence="1">
    <location>
        <begin position="463"/>
        <end position="474"/>
    </location>
</feature>
<dbReference type="SUPFAM" id="SSF49899">
    <property type="entry name" value="Concanavalin A-like lectins/glucanases"/>
    <property type="match status" value="1"/>
</dbReference>
<reference evidence="2 3" key="1">
    <citation type="submission" date="2019-10" db="EMBL/GenBank/DDBJ databases">
        <title>Streptomyces sp. strain GY16 isolated from leaves of Broussonetia papyrifera.</title>
        <authorList>
            <person name="Mo P."/>
        </authorList>
    </citation>
    <scope>NUCLEOTIDE SEQUENCE [LARGE SCALE GENOMIC DNA]</scope>
    <source>
        <strain evidence="2 3">GY16</strain>
    </source>
</reference>
<dbReference type="RefSeq" id="WP_152172535.1">
    <property type="nucleotide sequence ID" value="NZ_CP045096.1"/>
</dbReference>
<dbReference type="InterPro" id="IPR013320">
    <property type="entry name" value="ConA-like_dom_sf"/>
</dbReference>
<dbReference type="KEGG" id="sphv:F9278_39215"/>
<evidence type="ECO:0000313" key="2">
    <source>
        <dbReference type="EMBL" id="QFR01217.1"/>
    </source>
</evidence>
<accession>A0A5P8KDZ4</accession>
<evidence type="ECO:0000256" key="1">
    <source>
        <dbReference type="SAM" id="MobiDB-lite"/>
    </source>
</evidence>
<feature type="region of interest" description="Disordered" evidence="1">
    <location>
        <begin position="463"/>
        <end position="488"/>
    </location>
</feature>